<dbReference type="GO" id="GO:0005524">
    <property type="term" value="F:ATP binding"/>
    <property type="evidence" value="ECO:0007669"/>
    <property type="project" value="UniProtKB-UniRule"/>
</dbReference>
<dbReference type="PRINTS" id="PR00019">
    <property type="entry name" value="LEURICHRPT"/>
</dbReference>
<dbReference type="InterPro" id="IPR013210">
    <property type="entry name" value="LRR_N_plant-typ"/>
</dbReference>
<reference evidence="23" key="1">
    <citation type="submission" date="2025-08" db="UniProtKB">
        <authorList>
            <consortium name="RefSeq"/>
        </authorList>
    </citation>
    <scope>IDENTIFICATION</scope>
    <source>
        <tissue evidence="23">Leaves</tissue>
    </source>
</reference>
<protein>
    <recommendedName>
        <fullName evidence="3">non-specific serine/threonine protein kinase</fullName>
        <ecNumber evidence="3">2.7.11.1</ecNumber>
    </recommendedName>
</protein>
<dbReference type="InterPro" id="IPR017441">
    <property type="entry name" value="Protein_kinase_ATP_BS"/>
</dbReference>
<dbReference type="PANTHER" id="PTHR27008:SF585">
    <property type="entry name" value="PROTEIN KINASE DOMAIN-CONTAINING PROTEIN"/>
    <property type="match status" value="1"/>
</dbReference>
<accession>A0A2I4F9G3</accession>
<dbReference type="InterPro" id="IPR000719">
    <property type="entry name" value="Prot_kinase_dom"/>
</dbReference>
<evidence type="ECO:0000256" key="3">
    <source>
        <dbReference type="ARBA" id="ARBA00012513"/>
    </source>
</evidence>
<dbReference type="InterPro" id="IPR008271">
    <property type="entry name" value="Ser/Thr_kinase_AS"/>
</dbReference>
<dbReference type="GeneID" id="108996727"/>
<dbReference type="InterPro" id="IPR051809">
    <property type="entry name" value="Plant_receptor-like_S/T_kinase"/>
</dbReference>
<evidence type="ECO:0000256" key="5">
    <source>
        <dbReference type="ARBA" id="ARBA00022527"/>
    </source>
</evidence>
<evidence type="ECO:0000313" key="23">
    <source>
        <dbReference type="RefSeq" id="XP_018828286.2"/>
    </source>
</evidence>
<dbReference type="Gene3D" id="3.30.200.20">
    <property type="entry name" value="Phosphorylase Kinase, domain 1"/>
    <property type="match status" value="1"/>
</dbReference>
<evidence type="ECO:0000256" key="6">
    <source>
        <dbReference type="ARBA" id="ARBA00022553"/>
    </source>
</evidence>
<keyword evidence="18" id="KW-0325">Glycoprotein</keyword>
<keyword evidence="8" id="KW-0808">Transferase</keyword>
<dbReference type="GO" id="GO:0004674">
    <property type="term" value="F:protein serine/threonine kinase activity"/>
    <property type="evidence" value="ECO:0007669"/>
    <property type="project" value="UniProtKB-KW"/>
</dbReference>
<evidence type="ECO:0000256" key="16">
    <source>
        <dbReference type="ARBA" id="ARBA00023136"/>
    </source>
</evidence>
<evidence type="ECO:0000256" key="19">
    <source>
        <dbReference type="ARBA" id="ARBA00047899"/>
    </source>
</evidence>
<dbReference type="InterPro" id="IPR011009">
    <property type="entry name" value="Kinase-like_dom_sf"/>
</dbReference>
<evidence type="ECO:0000256" key="11">
    <source>
        <dbReference type="ARBA" id="ARBA00022737"/>
    </source>
</evidence>
<dbReference type="OrthoDB" id="676979at2759"/>
<evidence type="ECO:0000256" key="10">
    <source>
        <dbReference type="ARBA" id="ARBA00022729"/>
    </source>
</evidence>
<dbReference type="SUPFAM" id="SSF52058">
    <property type="entry name" value="L domain-like"/>
    <property type="match status" value="1"/>
</dbReference>
<evidence type="ECO:0000256" key="12">
    <source>
        <dbReference type="ARBA" id="ARBA00022741"/>
    </source>
</evidence>
<evidence type="ECO:0000256" key="9">
    <source>
        <dbReference type="ARBA" id="ARBA00022692"/>
    </source>
</evidence>
<evidence type="ECO:0000256" key="20">
    <source>
        <dbReference type="ARBA" id="ARBA00048679"/>
    </source>
</evidence>
<evidence type="ECO:0000256" key="17">
    <source>
        <dbReference type="ARBA" id="ARBA00023170"/>
    </source>
</evidence>
<dbReference type="KEGG" id="jre:108996727"/>
<dbReference type="SUPFAM" id="SSF56112">
    <property type="entry name" value="Protein kinase-like (PK-like)"/>
    <property type="match status" value="1"/>
</dbReference>
<keyword evidence="7" id="KW-0433">Leucine-rich repeat</keyword>
<keyword evidence="9" id="KW-0812">Transmembrane</keyword>
<keyword evidence="15" id="KW-1133">Transmembrane helix</keyword>
<dbReference type="Pfam" id="PF00560">
    <property type="entry name" value="LRR_1"/>
    <property type="match status" value="6"/>
</dbReference>
<evidence type="ECO:0000256" key="8">
    <source>
        <dbReference type="ARBA" id="ARBA00022679"/>
    </source>
</evidence>
<keyword evidence="13" id="KW-0418">Kinase</keyword>
<dbReference type="SMART" id="SM00369">
    <property type="entry name" value="LRR_TYP"/>
    <property type="match status" value="12"/>
</dbReference>
<evidence type="ECO:0000256" key="1">
    <source>
        <dbReference type="ARBA" id="ARBA00004162"/>
    </source>
</evidence>
<gene>
    <name evidence="23" type="primary">LOC108996727</name>
</gene>
<keyword evidence="12" id="KW-0547">Nucleotide-binding</keyword>
<keyword evidence="4" id="KW-1003">Cell membrane</keyword>
<dbReference type="FunFam" id="3.80.10.10:FF:000095">
    <property type="entry name" value="LRR receptor-like serine/threonine-protein kinase GSO1"/>
    <property type="match status" value="2"/>
</dbReference>
<dbReference type="FunFam" id="3.80.10.10:FF:000041">
    <property type="entry name" value="LRR receptor-like serine/threonine-protein kinase ERECTA"/>
    <property type="match status" value="1"/>
</dbReference>
<dbReference type="Pfam" id="PF08263">
    <property type="entry name" value="LRRNT_2"/>
    <property type="match status" value="1"/>
</dbReference>
<keyword evidence="5" id="KW-0723">Serine/threonine-protein kinase</keyword>
<dbReference type="Proteomes" id="UP000235220">
    <property type="component" value="Chromosome 3"/>
</dbReference>
<keyword evidence="11" id="KW-0677">Repeat</keyword>
<evidence type="ECO:0000256" key="15">
    <source>
        <dbReference type="ARBA" id="ARBA00022989"/>
    </source>
</evidence>
<dbReference type="EC" id="2.7.11.1" evidence="3"/>
<comment type="catalytic activity">
    <reaction evidence="20">
        <text>L-seryl-[protein] + ATP = O-phospho-L-seryl-[protein] + ADP + H(+)</text>
        <dbReference type="Rhea" id="RHEA:17989"/>
        <dbReference type="Rhea" id="RHEA-COMP:9863"/>
        <dbReference type="Rhea" id="RHEA-COMP:11604"/>
        <dbReference type="ChEBI" id="CHEBI:15378"/>
        <dbReference type="ChEBI" id="CHEBI:29999"/>
        <dbReference type="ChEBI" id="CHEBI:30616"/>
        <dbReference type="ChEBI" id="CHEBI:83421"/>
        <dbReference type="ChEBI" id="CHEBI:456216"/>
        <dbReference type="EC" id="2.7.11.1"/>
    </reaction>
</comment>
<dbReference type="PANTHER" id="PTHR27008">
    <property type="entry name" value="OS04G0122200 PROTEIN"/>
    <property type="match status" value="1"/>
</dbReference>
<keyword evidence="16" id="KW-0472">Membrane</keyword>
<keyword evidence="22" id="KW-1185">Reference proteome</keyword>
<comment type="similarity">
    <text evidence="2">Belongs to the protein kinase superfamily. Ser/Thr protein kinase family.</text>
</comment>
<keyword evidence="10" id="KW-0732">Signal</keyword>
<dbReference type="GO" id="GO:0005886">
    <property type="term" value="C:plasma membrane"/>
    <property type="evidence" value="ECO:0007669"/>
    <property type="project" value="UniProtKB-SubCell"/>
</dbReference>
<dbReference type="InterPro" id="IPR001611">
    <property type="entry name" value="Leu-rich_rpt"/>
</dbReference>
<sequence length="1091" mass="119664">MDRVLLLCVILFLVRCCNVAISADATIPNIATDQSALLALKFGISHPDPVHNILASNWSTNTSVCSWIGVTCGSKHHRVIALNLSYMGFEGTIPPQIGNLSFLVSLRLTNNSFHGSVPNELSRLYRLKNLDFGFNNFSGEIPSSLGLLSKLRDLFLSGNRFTGAIPQSLSNMSSLERIGLAFNGFSGYIPSSLFNISTLQDIDLGDNKLSGPMPSILFNMPSLQKIDLYSNELSGRLPTDTFDHLPNLQWLQISHNRFYGGLPSTLFSSIQLQYLSVRANNFTGRVPPTIGNLTMLRTLYLAENNFAGGIPNEIGYLQNLEKLNIGDNHFSGPIPCEVFNISTLQIIVMPLNNLSGPLPSNLGLFLPKLQWLLLGGNLLNGTIPSSISNASQLTHLDLPTNSFSGFIPNTIGYLGLLQHLNLEINNLTIGSPEMNSLLSSLSNCKYLEILSFTENPLNAILPNSIGNLSTSLQEILMGGCNIKGSIFQDIGNLSSLTSLDLGNNELVGPIPTSLGKLGMLQGLYLDYNRLQGPIPSNLCHLKSLFELYLGGNEIVGQIPGCINNLASLRYLHLGSSKLTSTVPLSLWKLTDLLEVDLSSNSLIGPLSLELGNLKVLRNLDLSNNRLSGDIPMTIGSLKDLHNLSLAGNQLEGSIPKSFGDLVSLELLDVSGNNLSGEIPKSLEALIYLKYLNVSFNRLRGEIPTKGPFVNFSAASFMSNDALCGAPELKVLPCKRDASRSKKSRIRHILTFLLPAVGLTLILVAATLVLISKKRQKKSTDSVDLSPLAPWRRVSHQELLRATEGFNPNKLIGEGSFGSVYKATFLDGKNFAIKVLNLQIEGAFHSFDVECEVLSNIRHRNLVKIISACSNIDFKAIVLEYMPNGNLETWLYSDDRFLSMLQRLNIMIDVATALEYLHFGYSKTIVHCDLKPNNILLDEDMVAHVADFGIAKLLGDEDLIKRTMTLATIGYMAPEYGSEGIVSARGDVYSYGILLMETFTRKKPIDDMFVEEMNLKRWVEESLVVSIVKIIDASLLGDERYDAATMDTVSSIMGLALDCCVDSPEERINTRSIPIALNKIKSKFLQDLQRTA</sequence>
<dbReference type="PROSITE" id="PS00108">
    <property type="entry name" value="PROTEIN_KINASE_ST"/>
    <property type="match status" value="1"/>
</dbReference>
<evidence type="ECO:0000256" key="18">
    <source>
        <dbReference type="ARBA" id="ARBA00023180"/>
    </source>
</evidence>
<dbReference type="Gramene" id="Jr03_16170_p1">
    <property type="protein sequence ID" value="cds.Jr03_16170_p1"/>
    <property type="gene ID" value="Jr03_16170"/>
</dbReference>
<name>A0A2I4F9G3_JUGRE</name>
<keyword evidence="17" id="KW-0675">Receptor</keyword>
<dbReference type="SUPFAM" id="SSF52047">
    <property type="entry name" value="RNI-like"/>
    <property type="match status" value="1"/>
</dbReference>
<evidence type="ECO:0000256" key="7">
    <source>
        <dbReference type="ARBA" id="ARBA00022614"/>
    </source>
</evidence>
<keyword evidence="14" id="KW-0067">ATP-binding</keyword>
<dbReference type="FunFam" id="3.80.10.10:FF:000129">
    <property type="entry name" value="Leucine-rich repeat receptor-like kinase"/>
    <property type="match status" value="1"/>
</dbReference>
<evidence type="ECO:0000256" key="13">
    <source>
        <dbReference type="ARBA" id="ARBA00022777"/>
    </source>
</evidence>
<dbReference type="Gene3D" id="1.10.510.10">
    <property type="entry name" value="Transferase(Phosphotransferase) domain 1"/>
    <property type="match status" value="1"/>
</dbReference>
<dbReference type="SMART" id="SM00220">
    <property type="entry name" value="S_TKc"/>
    <property type="match status" value="1"/>
</dbReference>
<evidence type="ECO:0000313" key="22">
    <source>
        <dbReference type="Proteomes" id="UP000235220"/>
    </source>
</evidence>
<dbReference type="PROSITE" id="PS50011">
    <property type="entry name" value="PROTEIN_KINASE_DOM"/>
    <property type="match status" value="1"/>
</dbReference>
<dbReference type="Pfam" id="PF00069">
    <property type="entry name" value="Pkinase"/>
    <property type="match status" value="1"/>
</dbReference>
<dbReference type="PROSITE" id="PS00107">
    <property type="entry name" value="PROTEIN_KINASE_ATP"/>
    <property type="match status" value="1"/>
</dbReference>
<dbReference type="RefSeq" id="XP_018828286.2">
    <property type="nucleotide sequence ID" value="XM_018972741.2"/>
</dbReference>
<comment type="catalytic activity">
    <reaction evidence="19">
        <text>L-threonyl-[protein] + ATP = O-phospho-L-threonyl-[protein] + ADP + H(+)</text>
        <dbReference type="Rhea" id="RHEA:46608"/>
        <dbReference type="Rhea" id="RHEA-COMP:11060"/>
        <dbReference type="Rhea" id="RHEA-COMP:11605"/>
        <dbReference type="ChEBI" id="CHEBI:15378"/>
        <dbReference type="ChEBI" id="CHEBI:30013"/>
        <dbReference type="ChEBI" id="CHEBI:30616"/>
        <dbReference type="ChEBI" id="CHEBI:61977"/>
        <dbReference type="ChEBI" id="CHEBI:456216"/>
        <dbReference type="EC" id="2.7.11.1"/>
    </reaction>
</comment>
<evidence type="ECO:0000259" key="21">
    <source>
        <dbReference type="PROSITE" id="PS50011"/>
    </source>
</evidence>
<dbReference type="Gene3D" id="3.80.10.10">
    <property type="entry name" value="Ribonuclease Inhibitor"/>
    <property type="match status" value="3"/>
</dbReference>
<comment type="subcellular location">
    <subcellularLocation>
        <location evidence="1">Cell membrane</location>
        <topology evidence="1">Single-pass membrane protein</topology>
    </subcellularLocation>
</comment>
<dbReference type="InterPro" id="IPR032675">
    <property type="entry name" value="LRR_dom_sf"/>
</dbReference>
<organism evidence="22 23">
    <name type="scientific">Juglans regia</name>
    <name type="common">English walnut</name>
    <dbReference type="NCBI Taxonomy" id="51240"/>
    <lineage>
        <taxon>Eukaryota</taxon>
        <taxon>Viridiplantae</taxon>
        <taxon>Streptophyta</taxon>
        <taxon>Embryophyta</taxon>
        <taxon>Tracheophyta</taxon>
        <taxon>Spermatophyta</taxon>
        <taxon>Magnoliopsida</taxon>
        <taxon>eudicotyledons</taxon>
        <taxon>Gunneridae</taxon>
        <taxon>Pentapetalae</taxon>
        <taxon>rosids</taxon>
        <taxon>fabids</taxon>
        <taxon>Fagales</taxon>
        <taxon>Juglandaceae</taxon>
        <taxon>Juglans</taxon>
    </lineage>
</organism>
<evidence type="ECO:0000256" key="2">
    <source>
        <dbReference type="ARBA" id="ARBA00008684"/>
    </source>
</evidence>
<dbReference type="AlphaFoldDB" id="A0A2I4F9G3"/>
<dbReference type="InterPro" id="IPR003591">
    <property type="entry name" value="Leu-rich_rpt_typical-subtyp"/>
</dbReference>
<feature type="domain" description="Protein kinase" evidence="21">
    <location>
        <begin position="805"/>
        <end position="1084"/>
    </location>
</feature>
<dbReference type="Pfam" id="PF13855">
    <property type="entry name" value="LRR_8"/>
    <property type="match status" value="3"/>
</dbReference>
<dbReference type="FunFam" id="1.10.510.10:FF:000358">
    <property type="entry name" value="Putative leucine-rich repeat receptor-like serine/threonine-protein kinase"/>
    <property type="match status" value="1"/>
</dbReference>
<proteinExistence type="inferred from homology"/>
<evidence type="ECO:0000256" key="14">
    <source>
        <dbReference type="ARBA" id="ARBA00022840"/>
    </source>
</evidence>
<dbReference type="FunFam" id="3.30.200.20:FF:000661">
    <property type="entry name" value="Serine-threonine protein kinase plant-type"/>
    <property type="match status" value="1"/>
</dbReference>
<keyword evidence="6" id="KW-0597">Phosphoprotein</keyword>
<evidence type="ECO:0000256" key="4">
    <source>
        <dbReference type="ARBA" id="ARBA00022475"/>
    </source>
</evidence>